<dbReference type="STRING" id="84029.CROST_37670"/>
<dbReference type="InterPro" id="IPR000182">
    <property type="entry name" value="GNAT_dom"/>
</dbReference>
<dbReference type="Pfam" id="PF13508">
    <property type="entry name" value="Acetyltransf_7"/>
    <property type="match status" value="1"/>
</dbReference>
<dbReference type="PROSITE" id="PS51186">
    <property type="entry name" value="GNAT"/>
    <property type="match status" value="1"/>
</dbReference>
<keyword evidence="2" id="KW-1185">Reference proteome</keyword>
<accession>A0A1S8LWZ6</accession>
<dbReference type="PANTHER" id="PTHR43233">
    <property type="entry name" value="FAMILY N-ACETYLTRANSFERASE, PUTATIVE (AFU_ORTHOLOGUE AFUA_6G03350)-RELATED"/>
    <property type="match status" value="1"/>
</dbReference>
<dbReference type="GO" id="GO:0016747">
    <property type="term" value="F:acyltransferase activity, transferring groups other than amino-acyl groups"/>
    <property type="evidence" value="ECO:0007669"/>
    <property type="project" value="InterPro"/>
</dbReference>
<dbReference type="EMBL" id="CP096983">
    <property type="protein sequence ID" value="URZ13392.1"/>
    <property type="molecule type" value="Genomic_DNA"/>
</dbReference>
<reference evidence="1 2" key="1">
    <citation type="submission" date="2022-04" db="EMBL/GenBank/DDBJ databases">
        <title>Genome sequence of C. roseum typestrain.</title>
        <authorList>
            <person name="Poehlein A."/>
            <person name="Schoch T."/>
            <person name="Duerre P."/>
            <person name="Daniel R."/>
        </authorList>
    </citation>
    <scope>NUCLEOTIDE SEQUENCE [LARGE SCALE GENOMIC DNA]</scope>
    <source>
        <strain evidence="1 2">DSM 7320</strain>
    </source>
</reference>
<dbReference type="AlphaFoldDB" id="A0A1S8LWZ6"/>
<dbReference type="KEGG" id="crw:CROST_041580"/>
<protein>
    <submittedName>
        <fullName evidence="1">Uncharacterized protein</fullName>
    </submittedName>
</protein>
<dbReference type="Gene3D" id="3.40.630.30">
    <property type="match status" value="1"/>
</dbReference>
<dbReference type="RefSeq" id="WP_077834909.1">
    <property type="nucleotide sequence ID" value="NZ_CP096983.1"/>
</dbReference>
<dbReference type="InterPro" id="IPR016181">
    <property type="entry name" value="Acyl_CoA_acyltransferase"/>
</dbReference>
<evidence type="ECO:0000313" key="2">
    <source>
        <dbReference type="Proteomes" id="UP000190951"/>
    </source>
</evidence>
<dbReference type="InterPro" id="IPR053144">
    <property type="entry name" value="Acetyltransferase_Butenolide"/>
</dbReference>
<gene>
    <name evidence="1" type="ORF">CROST_041580</name>
</gene>
<sequence length="140" mass="15910">MFQLKRGSLTPEIFNALAEAVGWGHPEITQVEEALKNSLYTVCIFDNDNFIAMGRIVGDLSMSYFIKDVAVMPEYQNKGVGRLILTDMLSFIESKTPEGWKTCIELLSAHGKEGFYEKFGFRKRIKEENGCGMTLIIRFK</sequence>
<dbReference type="Proteomes" id="UP000190951">
    <property type="component" value="Chromosome"/>
</dbReference>
<name>A0A1S8LWZ6_9CLOT</name>
<organism evidence="1 2">
    <name type="scientific">Clostridium felsineum</name>
    <dbReference type="NCBI Taxonomy" id="36839"/>
    <lineage>
        <taxon>Bacteria</taxon>
        <taxon>Bacillati</taxon>
        <taxon>Bacillota</taxon>
        <taxon>Clostridia</taxon>
        <taxon>Eubacteriales</taxon>
        <taxon>Clostridiaceae</taxon>
        <taxon>Clostridium</taxon>
    </lineage>
</organism>
<dbReference type="PANTHER" id="PTHR43233:SF1">
    <property type="entry name" value="FAMILY N-ACETYLTRANSFERASE, PUTATIVE (AFU_ORTHOLOGUE AFUA_6G03350)-RELATED"/>
    <property type="match status" value="1"/>
</dbReference>
<proteinExistence type="predicted"/>
<evidence type="ECO:0000313" key="1">
    <source>
        <dbReference type="EMBL" id="URZ13392.1"/>
    </source>
</evidence>
<dbReference type="SUPFAM" id="SSF55729">
    <property type="entry name" value="Acyl-CoA N-acyltransferases (Nat)"/>
    <property type="match status" value="1"/>
</dbReference>